<comment type="caution">
    <text evidence="1">The sequence shown here is derived from an EMBL/GenBank/DDBJ whole genome shotgun (WGS) entry which is preliminary data.</text>
</comment>
<accession>A0A834HN18</accession>
<evidence type="ECO:0000313" key="2">
    <source>
        <dbReference type="Proteomes" id="UP000625711"/>
    </source>
</evidence>
<protein>
    <submittedName>
        <fullName evidence="1">Uncharacterized protein</fullName>
    </submittedName>
</protein>
<reference evidence="1" key="1">
    <citation type="submission" date="2020-08" db="EMBL/GenBank/DDBJ databases">
        <title>Genome sequencing and assembly of the red palm weevil Rhynchophorus ferrugineus.</title>
        <authorList>
            <person name="Dias G.B."/>
            <person name="Bergman C.M."/>
            <person name="Manee M."/>
        </authorList>
    </citation>
    <scope>NUCLEOTIDE SEQUENCE</scope>
    <source>
        <strain evidence="1">AA-2017</strain>
        <tissue evidence="1">Whole larva</tissue>
    </source>
</reference>
<organism evidence="1 2">
    <name type="scientific">Rhynchophorus ferrugineus</name>
    <name type="common">Red palm weevil</name>
    <name type="synonym">Curculio ferrugineus</name>
    <dbReference type="NCBI Taxonomy" id="354439"/>
    <lineage>
        <taxon>Eukaryota</taxon>
        <taxon>Metazoa</taxon>
        <taxon>Ecdysozoa</taxon>
        <taxon>Arthropoda</taxon>
        <taxon>Hexapoda</taxon>
        <taxon>Insecta</taxon>
        <taxon>Pterygota</taxon>
        <taxon>Neoptera</taxon>
        <taxon>Endopterygota</taxon>
        <taxon>Coleoptera</taxon>
        <taxon>Polyphaga</taxon>
        <taxon>Cucujiformia</taxon>
        <taxon>Curculionidae</taxon>
        <taxon>Dryophthorinae</taxon>
        <taxon>Rhynchophorus</taxon>
    </lineage>
</organism>
<name>A0A834HN18_RHYFE</name>
<dbReference type="AlphaFoldDB" id="A0A834HN18"/>
<keyword evidence="2" id="KW-1185">Reference proteome</keyword>
<evidence type="ECO:0000313" key="1">
    <source>
        <dbReference type="EMBL" id="KAF7264184.1"/>
    </source>
</evidence>
<dbReference type="Proteomes" id="UP000625711">
    <property type="component" value="Unassembled WGS sequence"/>
</dbReference>
<feature type="non-terminal residue" evidence="1">
    <location>
        <position position="1"/>
    </location>
</feature>
<proteinExistence type="predicted"/>
<sequence length="84" mass="9882">MEGSTSKSKDLMEQFEVKLSNGTKGVFDYIHSSYIHYKERLYIMGGGNVEHGRIDETDYILRRMEIWNMEGSTSKSKYLMEQFE</sequence>
<dbReference type="EMBL" id="JAACXV010017964">
    <property type="protein sequence ID" value="KAF7264184.1"/>
    <property type="molecule type" value="Genomic_DNA"/>
</dbReference>
<gene>
    <name evidence="1" type="ORF">GWI33_000492</name>
</gene>